<dbReference type="Pfam" id="PF00244">
    <property type="entry name" value="14-3-3"/>
    <property type="match status" value="1"/>
</dbReference>
<dbReference type="EMBL" id="OA882681">
    <property type="protein sequence ID" value="CAD7276524.1"/>
    <property type="molecule type" value="Genomic_DNA"/>
</dbReference>
<feature type="compositionally biased region" description="Basic and acidic residues" evidence="2">
    <location>
        <begin position="1092"/>
        <end position="1112"/>
    </location>
</feature>
<feature type="compositionally biased region" description="Polar residues" evidence="2">
    <location>
        <begin position="335"/>
        <end position="345"/>
    </location>
</feature>
<dbReference type="InterPro" id="IPR036815">
    <property type="entry name" value="14-3-3_dom_sf"/>
</dbReference>
<feature type="region of interest" description="Disordered" evidence="2">
    <location>
        <begin position="753"/>
        <end position="777"/>
    </location>
</feature>
<evidence type="ECO:0000259" key="3">
    <source>
        <dbReference type="SMART" id="SM00101"/>
    </source>
</evidence>
<feature type="region of interest" description="Disordered" evidence="2">
    <location>
        <begin position="1068"/>
        <end position="1145"/>
    </location>
</feature>
<feature type="compositionally biased region" description="Polar residues" evidence="2">
    <location>
        <begin position="416"/>
        <end position="429"/>
    </location>
</feature>
<dbReference type="AlphaFoldDB" id="A0A7R9BLM4"/>
<comment type="similarity">
    <text evidence="1">Belongs to the 14-3-3 family.</text>
</comment>
<evidence type="ECO:0000256" key="2">
    <source>
        <dbReference type="SAM" id="MobiDB-lite"/>
    </source>
</evidence>
<feature type="domain" description="14-3-3" evidence="3">
    <location>
        <begin position="12"/>
        <end position="213"/>
    </location>
</feature>
<dbReference type="SUPFAM" id="SSF48445">
    <property type="entry name" value="14-3-3 protein"/>
    <property type="match status" value="1"/>
</dbReference>
<evidence type="ECO:0000313" key="4">
    <source>
        <dbReference type="EMBL" id="CAD7276524.1"/>
    </source>
</evidence>
<feature type="compositionally biased region" description="Basic and acidic residues" evidence="2">
    <location>
        <begin position="248"/>
        <end position="257"/>
    </location>
</feature>
<feature type="region of interest" description="Disordered" evidence="2">
    <location>
        <begin position="226"/>
        <end position="257"/>
    </location>
</feature>
<dbReference type="InterPro" id="IPR023410">
    <property type="entry name" value="14-3-3_domain"/>
</dbReference>
<dbReference type="EMBL" id="CAJPEX010000644">
    <property type="protein sequence ID" value="CAG0916676.1"/>
    <property type="molecule type" value="Genomic_DNA"/>
</dbReference>
<feature type="region of interest" description="Disordered" evidence="2">
    <location>
        <begin position="271"/>
        <end position="460"/>
    </location>
</feature>
<dbReference type="SMART" id="SM00101">
    <property type="entry name" value="14_3_3"/>
    <property type="match status" value="1"/>
</dbReference>
<feature type="compositionally biased region" description="Basic and acidic residues" evidence="2">
    <location>
        <begin position="273"/>
        <end position="306"/>
    </location>
</feature>
<dbReference type="PANTHER" id="PTHR18860">
    <property type="entry name" value="14-3-3 PROTEIN"/>
    <property type="match status" value="1"/>
</dbReference>
<feature type="compositionally biased region" description="Polar residues" evidence="2">
    <location>
        <begin position="363"/>
        <end position="372"/>
    </location>
</feature>
<dbReference type="Gene3D" id="1.20.190.20">
    <property type="entry name" value="14-3-3 domain"/>
    <property type="match status" value="2"/>
</dbReference>
<evidence type="ECO:0000313" key="5">
    <source>
        <dbReference type="Proteomes" id="UP000678499"/>
    </source>
</evidence>
<dbReference type="Proteomes" id="UP000678499">
    <property type="component" value="Unassembled WGS sequence"/>
</dbReference>
<dbReference type="CDD" id="cd08774">
    <property type="entry name" value="14-3-3"/>
    <property type="match status" value="1"/>
</dbReference>
<organism evidence="4">
    <name type="scientific">Notodromas monacha</name>
    <dbReference type="NCBI Taxonomy" id="399045"/>
    <lineage>
        <taxon>Eukaryota</taxon>
        <taxon>Metazoa</taxon>
        <taxon>Ecdysozoa</taxon>
        <taxon>Arthropoda</taxon>
        <taxon>Crustacea</taxon>
        <taxon>Oligostraca</taxon>
        <taxon>Ostracoda</taxon>
        <taxon>Podocopa</taxon>
        <taxon>Podocopida</taxon>
        <taxon>Cypridocopina</taxon>
        <taxon>Cypridoidea</taxon>
        <taxon>Cyprididae</taxon>
        <taxon>Notodromas</taxon>
    </lineage>
</organism>
<feature type="compositionally biased region" description="Polar residues" evidence="2">
    <location>
        <begin position="1117"/>
        <end position="1126"/>
    </location>
</feature>
<protein>
    <recommendedName>
        <fullName evidence="3">14-3-3 domain-containing protein</fullName>
    </recommendedName>
</protein>
<feature type="compositionally biased region" description="Low complexity" evidence="2">
    <location>
        <begin position="1073"/>
        <end position="1090"/>
    </location>
</feature>
<proteinExistence type="inferred from homology"/>
<gene>
    <name evidence="4" type="ORF">NMOB1V02_LOCUS4283</name>
</gene>
<accession>A0A7R9BLM4</accession>
<dbReference type="InterPro" id="IPR000308">
    <property type="entry name" value="14-3-3"/>
</dbReference>
<name>A0A7R9BLM4_9CRUS</name>
<feature type="compositionally biased region" description="Low complexity" evidence="2">
    <location>
        <begin position="766"/>
        <end position="777"/>
    </location>
</feature>
<sequence>MESMVDQQRKTHESLIFKAKLADQAERFNETVEYMKQAVLNGLELSVDERNLLSIGYKNVVGAKRSAWRVIVSLEQREAASGSADKVFYSKMKGDYYRYLAEISSEEERKVAGINAKNSYEEAKALAVKCLAPVHPIRLGLALNYSVYYCEILNDPGQACKIAKDAFDEALAELDDLGEESYKDTTLIMQLLRDNLTLWNTESNITHENEDLKVADASKDEDKVLQAGADEETSPKKDGKHTPKKTAKKVDQDNEQFRESNEHLIEELVESLENDRKSQLDSPPKEGRHTPEEHVYDHKESIDVESRLSNQNPVVNELVSPPANELNASHKKLKNPQSSSPNPTRKLSKKRPSGEGIPDMRTPSESMASFHSTPPRDITPNAIISPTVGGIHNPSHFVSGNKPETSKDEQLKPAETSASEHSAQGSFSEHNQDPAGSDQPNREKIRQPTPEASRAEDLEAASKTLADDVLQTIYNGAAQLVSVARKTTSQIIPSSDGATGAQIPNDVTVKMQRKGKTMGESFAENPALIRGASDQIGPETTHLIRSEKNAVLLNPKRAGEAAIKENLPAHQEVDKVSRGSKGSAQDKVEVVHFLRATRTKSQDSVNKSNVQPVHSMKNLKKKSSFHKRAGEDPKFNADKSTAANLNVKPDLKHVVTDKLHQASDLGHKAMDSAKHTAEVIQDKAEAVGHTVVSKVSAAKRISKDAIQHIGKRSAADTEEDVDLERKFSGAEYRKHPTKLNTKAAKLSHTNVIRLPSSSSKKELQQSKKSSTTKVTIIKKASKSKESLSERTLKNKVTKKESDTRDKSLKDKVIKKVTETALAANKKASTATAQIVEKAEAVAQDAKEQIAETADAASRAALNTTEQVAEKTGNLVAEAKGQISTTTAKISRRASDAKEAVAGKAEELSTGAQIIAIAAKEKALEAKEKVLDKIQGAQQESNSSNFIADQNPGILSESFKESLMNTNEEEIPGHAVNVIMGPDHVDDIKVATVAVPSKPPSPIVQTRLSALSSREIFTEPAVSDSIPSKISRRASDLGMEAAKIAGRVVGRLSDAKESIVGLVHKTLGTDRDSAPTVSSSPSSAPTKAIASNSHEHQQKENEGSKNNQHDSSRRASTKNELQPSDPSGHNVEVESDPSRISTSSSN</sequence>
<evidence type="ECO:0000256" key="1">
    <source>
        <dbReference type="ARBA" id="ARBA00006141"/>
    </source>
</evidence>
<reference evidence="4" key="1">
    <citation type="submission" date="2020-11" db="EMBL/GenBank/DDBJ databases">
        <authorList>
            <person name="Tran Van P."/>
        </authorList>
    </citation>
    <scope>NUCLEOTIDE SEQUENCE</scope>
</reference>
<keyword evidence="5" id="KW-1185">Reference proteome</keyword>